<reference evidence="9" key="3">
    <citation type="submission" date="2025-09" db="UniProtKB">
        <authorList>
            <consortium name="Ensembl"/>
        </authorList>
    </citation>
    <scope>IDENTIFICATION</scope>
</reference>
<keyword evidence="2 5" id="KW-0238">DNA-binding</keyword>
<dbReference type="GO" id="GO:0007417">
    <property type="term" value="P:central nervous system development"/>
    <property type="evidence" value="ECO:0007669"/>
    <property type="project" value="TreeGrafter"/>
</dbReference>
<comment type="subcellular location">
    <subcellularLocation>
        <location evidence="1 5 6">Nucleus</location>
    </subcellularLocation>
</comment>
<dbReference type="FunFam" id="1.10.10.60:FF:000378">
    <property type="entry name" value="Notochord homeobox"/>
    <property type="match status" value="1"/>
</dbReference>
<evidence type="ECO:0000256" key="1">
    <source>
        <dbReference type="ARBA" id="ARBA00004123"/>
    </source>
</evidence>
<dbReference type="InParanoid" id="A0A665UYD4"/>
<proteinExistence type="predicted"/>
<evidence type="ECO:0000313" key="10">
    <source>
        <dbReference type="Proteomes" id="UP000472264"/>
    </source>
</evidence>
<dbReference type="InterPro" id="IPR050877">
    <property type="entry name" value="EMX-VAX-Noto_Homeobox_TFs"/>
</dbReference>
<feature type="region of interest" description="Disordered" evidence="7">
    <location>
        <begin position="218"/>
        <end position="261"/>
    </location>
</feature>
<name>A0A665UYD4_ECHNA</name>
<keyword evidence="4 5" id="KW-0539">Nucleus</keyword>
<dbReference type="OMA" id="YSIYCCP"/>
<dbReference type="GO" id="GO:0005634">
    <property type="term" value="C:nucleus"/>
    <property type="evidence" value="ECO:0007669"/>
    <property type="project" value="UniProtKB-SubCell"/>
</dbReference>
<dbReference type="GO" id="GO:0000978">
    <property type="term" value="F:RNA polymerase II cis-regulatory region sequence-specific DNA binding"/>
    <property type="evidence" value="ECO:0007669"/>
    <property type="project" value="TreeGrafter"/>
</dbReference>
<dbReference type="CDD" id="cd00086">
    <property type="entry name" value="homeodomain"/>
    <property type="match status" value="1"/>
</dbReference>
<dbReference type="PROSITE" id="PS50071">
    <property type="entry name" value="HOMEOBOX_2"/>
    <property type="match status" value="1"/>
</dbReference>
<dbReference type="InterPro" id="IPR017970">
    <property type="entry name" value="Homeobox_CS"/>
</dbReference>
<evidence type="ECO:0000256" key="3">
    <source>
        <dbReference type="ARBA" id="ARBA00023155"/>
    </source>
</evidence>
<organism evidence="9 10">
    <name type="scientific">Echeneis naucrates</name>
    <name type="common">Live sharksucker</name>
    <dbReference type="NCBI Taxonomy" id="173247"/>
    <lineage>
        <taxon>Eukaryota</taxon>
        <taxon>Metazoa</taxon>
        <taxon>Chordata</taxon>
        <taxon>Craniata</taxon>
        <taxon>Vertebrata</taxon>
        <taxon>Euteleostomi</taxon>
        <taxon>Actinopterygii</taxon>
        <taxon>Neopterygii</taxon>
        <taxon>Teleostei</taxon>
        <taxon>Neoteleostei</taxon>
        <taxon>Acanthomorphata</taxon>
        <taxon>Carangaria</taxon>
        <taxon>Carangiformes</taxon>
        <taxon>Echeneidae</taxon>
        <taxon>Echeneis</taxon>
    </lineage>
</organism>
<feature type="domain" description="Homeobox" evidence="8">
    <location>
        <begin position="148"/>
        <end position="208"/>
    </location>
</feature>
<dbReference type="Gene3D" id="1.10.10.60">
    <property type="entry name" value="Homeodomain-like"/>
    <property type="match status" value="1"/>
</dbReference>
<dbReference type="GO" id="GO:0000981">
    <property type="term" value="F:DNA-binding transcription factor activity, RNA polymerase II-specific"/>
    <property type="evidence" value="ECO:0007669"/>
    <property type="project" value="InterPro"/>
</dbReference>
<feature type="DNA-binding region" description="Homeobox" evidence="5">
    <location>
        <begin position="150"/>
        <end position="209"/>
    </location>
</feature>
<accession>A0A665UYD4</accession>
<dbReference type="AlphaFoldDB" id="A0A665UYD4"/>
<reference evidence="9" key="1">
    <citation type="submission" date="2021-04" db="EMBL/GenBank/DDBJ databases">
        <authorList>
            <consortium name="Wellcome Sanger Institute Data Sharing"/>
        </authorList>
    </citation>
    <scope>NUCLEOTIDE SEQUENCE [LARGE SCALE GENOMIC DNA]</scope>
</reference>
<evidence type="ECO:0000256" key="4">
    <source>
        <dbReference type="ARBA" id="ARBA00023242"/>
    </source>
</evidence>
<dbReference type="GO" id="GO:0030182">
    <property type="term" value="P:neuron differentiation"/>
    <property type="evidence" value="ECO:0007669"/>
    <property type="project" value="TreeGrafter"/>
</dbReference>
<dbReference type="PROSITE" id="PS00027">
    <property type="entry name" value="HOMEOBOX_1"/>
    <property type="match status" value="1"/>
</dbReference>
<dbReference type="SMART" id="SM00389">
    <property type="entry name" value="HOX"/>
    <property type="match status" value="1"/>
</dbReference>
<keyword evidence="3 5" id="KW-0371">Homeobox</keyword>
<reference evidence="9" key="2">
    <citation type="submission" date="2025-08" db="UniProtKB">
        <authorList>
            <consortium name="Ensembl"/>
        </authorList>
    </citation>
    <scope>IDENTIFICATION</scope>
</reference>
<dbReference type="OrthoDB" id="6159439at2759"/>
<dbReference type="InterPro" id="IPR009057">
    <property type="entry name" value="Homeodomain-like_sf"/>
</dbReference>
<evidence type="ECO:0000313" key="9">
    <source>
        <dbReference type="Ensembl" id="ENSENLP00000024107.1"/>
    </source>
</evidence>
<evidence type="ECO:0000256" key="2">
    <source>
        <dbReference type="ARBA" id="ARBA00023125"/>
    </source>
</evidence>
<dbReference type="PANTHER" id="PTHR24339">
    <property type="entry name" value="HOMEOBOX PROTEIN EMX-RELATED"/>
    <property type="match status" value="1"/>
</dbReference>
<keyword evidence="10" id="KW-1185">Reference proteome</keyword>
<dbReference type="PANTHER" id="PTHR24339:SF67">
    <property type="entry name" value="GNOT1 HOMEODOMAIN PROTEIN-RELATED"/>
    <property type="match status" value="1"/>
</dbReference>
<dbReference type="Proteomes" id="UP000472264">
    <property type="component" value="Chromosome 22"/>
</dbReference>
<gene>
    <name evidence="9" type="primary">noto</name>
</gene>
<dbReference type="Pfam" id="PF00046">
    <property type="entry name" value="Homeodomain"/>
    <property type="match status" value="1"/>
</dbReference>
<evidence type="ECO:0000256" key="6">
    <source>
        <dbReference type="RuleBase" id="RU000682"/>
    </source>
</evidence>
<feature type="compositionally biased region" description="Acidic residues" evidence="7">
    <location>
        <begin position="237"/>
        <end position="255"/>
    </location>
</feature>
<evidence type="ECO:0000259" key="8">
    <source>
        <dbReference type="PROSITE" id="PS50071"/>
    </source>
</evidence>
<protein>
    <submittedName>
        <fullName evidence="9">Homeobox protein not2-like</fullName>
    </submittedName>
</protein>
<sequence>MQVPNGAVGAYGYSVRNYAPPLLFPQYQGSQCASSSKPPSGKSFTIEALLAKPENTSGDRTSPPRCGVKYQPVAPVLPLPGHVGVPLAPAPYVYSPNVLHSAVHTQPGYSIYCCPPYTHQSTCRGAFYAQGSMSKVNAGLHSFKTKGGKSKRMRTSFTSEQLSRLEKEFARQQYMVGSERFLLASALQLTEAQVKVWFQNRRIKWRKQSLEQQQAKLAKLGLAAPPKSPGSQGHGDEGDEDEEFSDSDVDIDVSDDSTIHC</sequence>
<evidence type="ECO:0000256" key="5">
    <source>
        <dbReference type="PROSITE-ProRule" id="PRU00108"/>
    </source>
</evidence>
<dbReference type="SUPFAM" id="SSF46689">
    <property type="entry name" value="Homeodomain-like"/>
    <property type="match status" value="1"/>
</dbReference>
<dbReference type="Ensembl" id="ENSENLT00000024892.1">
    <property type="protein sequence ID" value="ENSENLP00000024107.1"/>
    <property type="gene ID" value="ENSENLG00000010916.1"/>
</dbReference>
<evidence type="ECO:0000256" key="7">
    <source>
        <dbReference type="SAM" id="MobiDB-lite"/>
    </source>
</evidence>
<dbReference type="InterPro" id="IPR001356">
    <property type="entry name" value="HD"/>
</dbReference>